<accession>A0A1M6FJ86</accession>
<dbReference type="PANTHER" id="PTHR37804">
    <property type="entry name" value="CDAA REGULATORY PROTEIN CDAR"/>
    <property type="match status" value="1"/>
</dbReference>
<dbReference type="InterPro" id="IPR053154">
    <property type="entry name" value="c-di-AMP_regulator"/>
</dbReference>
<evidence type="ECO:0000256" key="1">
    <source>
        <dbReference type="SAM" id="Phobius"/>
    </source>
</evidence>
<dbReference type="Gene3D" id="2.170.120.40">
    <property type="entry name" value="YbbR-like domain"/>
    <property type="match status" value="1"/>
</dbReference>
<protein>
    <recommendedName>
        <fullName evidence="4">YbbR-like protein</fullName>
    </recommendedName>
</protein>
<reference evidence="2 3" key="1">
    <citation type="submission" date="2016-11" db="EMBL/GenBank/DDBJ databases">
        <authorList>
            <person name="Jaros S."/>
            <person name="Januszkiewicz K."/>
            <person name="Wedrychowicz H."/>
        </authorList>
    </citation>
    <scope>NUCLEOTIDE SEQUENCE [LARGE SCALE GENOMIC DNA]</scope>
    <source>
        <strain evidence="2 3">DSM 21425</strain>
    </source>
</reference>
<name>A0A1M6FJ86_9FLAO</name>
<dbReference type="RefSeq" id="WP_073151488.1">
    <property type="nucleotide sequence ID" value="NZ_FQYY01000006.1"/>
</dbReference>
<keyword evidence="1" id="KW-1133">Transmembrane helix</keyword>
<organism evidence="2 3">
    <name type="scientific">Mesonia phycicola</name>
    <dbReference type="NCBI Taxonomy" id="579105"/>
    <lineage>
        <taxon>Bacteria</taxon>
        <taxon>Pseudomonadati</taxon>
        <taxon>Bacteroidota</taxon>
        <taxon>Flavobacteriia</taxon>
        <taxon>Flavobacteriales</taxon>
        <taxon>Flavobacteriaceae</taxon>
        <taxon>Mesonia</taxon>
    </lineage>
</organism>
<sequence>MENYIYKLRNTVFKKTNFKAFFFFLFFSIVIWVLVQFGKNYKQEVAIEVNYIHIPKDKIVKKKNDKFSVRLNDNGFNIAWFSFLTPSVEVSLEDLEVKGSELIYTLQDHKDTLQEQLDIDLNEVVFLKDTLVVPFSQKKVKKLPIKSNIKITYAAGYSSNEKMVLKPDSVKVSGSPEIIDSLKFVATKELILKDVQKKLEGKVGLDTKGFDNVTLYSSTTNYSIKVEKFTEGRAEVPIEIINAPKNINLSIFPKKIVVIYVVSLKNYSSIVKSNFKVVCDFKDLKEDQNFLIPKLIKKPDNITSTRLNINKVQFVIKK</sequence>
<dbReference type="PANTHER" id="PTHR37804:SF1">
    <property type="entry name" value="CDAA REGULATORY PROTEIN CDAR"/>
    <property type="match status" value="1"/>
</dbReference>
<dbReference type="Proteomes" id="UP000184225">
    <property type="component" value="Unassembled WGS sequence"/>
</dbReference>
<keyword evidence="3" id="KW-1185">Reference proteome</keyword>
<dbReference type="AlphaFoldDB" id="A0A1M6FJ86"/>
<proteinExistence type="predicted"/>
<evidence type="ECO:0000313" key="2">
    <source>
        <dbReference type="EMBL" id="SHI97744.1"/>
    </source>
</evidence>
<gene>
    <name evidence="2" type="ORF">SAMN04488096_106172</name>
</gene>
<keyword evidence="1" id="KW-0472">Membrane</keyword>
<dbReference type="EMBL" id="FQYY01000006">
    <property type="protein sequence ID" value="SHI97744.1"/>
    <property type="molecule type" value="Genomic_DNA"/>
</dbReference>
<dbReference type="Gene3D" id="2.170.120.30">
    <property type="match status" value="1"/>
</dbReference>
<dbReference type="OrthoDB" id="1150187at2"/>
<feature type="transmembrane region" description="Helical" evidence="1">
    <location>
        <begin position="20"/>
        <end position="38"/>
    </location>
</feature>
<evidence type="ECO:0008006" key="4">
    <source>
        <dbReference type="Google" id="ProtNLM"/>
    </source>
</evidence>
<keyword evidence="1" id="KW-0812">Transmembrane</keyword>
<dbReference type="STRING" id="579105.SAMN04488096_106172"/>
<evidence type="ECO:0000313" key="3">
    <source>
        <dbReference type="Proteomes" id="UP000184225"/>
    </source>
</evidence>